<dbReference type="EMBL" id="JASJOS010000011">
    <property type="protein sequence ID" value="MDJ1483501.1"/>
    <property type="molecule type" value="Genomic_DNA"/>
</dbReference>
<evidence type="ECO:0000313" key="1">
    <source>
        <dbReference type="EMBL" id="MDJ1483501.1"/>
    </source>
</evidence>
<protein>
    <submittedName>
        <fullName evidence="1">AAA family ATPase</fullName>
    </submittedName>
</protein>
<dbReference type="Gene3D" id="3.40.50.300">
    <property type="entry name" value="P-loop containing nucleotide triphosphate hydrolases"/>
    <property type="match status" value="1"/>
</dbReference>
<name>A0AAE3QRC7_9BACT</name>
<reference evidence="1" key="1">
    <citation type="submission" date="2023-05" db="EMBL/GenBank/DDBJ databases">
        <authorList>
            <person name="Zhang X."/>
        </authorList>
    </citation>
    <scope>NUCLEOTIDE SEQUENCE</scope>
    <source>
        <strain evidence="1">YF14B1</strain>
    </source>
</reference>
<dbReference type="RefSeq" id="WP_313983438.1">
    <property type="nucleotide sequence ID" value="NZ_JASJOS010000011.1"/>
</dbReference>
<dbReference type="AlphaFoldDB" id="A0AAE3QRC7"/>
<sequence>MDGLLDHPTSHQGSNLLQSELETSYELTLNYTPVNQQSGISLNGIELIRPGEILLLTAAPGTGKTNVMEVFPTLTISAVTSTEAMGTLNFSIPSANELSRCLIIDTERTKDDAHSSLKRIFKRLGQDSNVIQDGKLKGADFRCFIEIAKVEDRRKELERLLEAKQYTFLVIDGAIDFVIDANNLEQSIECVRWLRAIAAKYNLCLITTLHPNPGTTKPVGHLGTFLCRWSRAVLLIQKTTDGVRLITSDFDNGKLSHADQAAIQAFGWDESLSMFNAVTTSFSHLPSQKPSSTLIRDLINKIFVKRQTTQIAATELKKILINEHGKTEWQAKNALKTAVEFGYLTISGSTRNSVYVLTLEDSDSS</sequence>
<dbReference type="SUPFAM" id="SSF52540">
    <property type="entry name" value="P-loop containing nucleoside triphosphate hydrolases"/>
    <property type="match status" value="1"/>
</dbReference>
<gene>
    <name evidence="1" type="ORF">QNI16_23585</name>
</gene>
<dbReference type="Proteomes" id="UP001241110">
    <property type="component" value="Unassembled WGS sequence"/>
</dbReference>
<evidence type="ECO:0000313" key="2">
    <source>
        <dbReference type="Proteomes" id="UP001241110"/>
    </source>
</evidence>
<organism evidence="1 2">
    <name type="scientific">Xanthocytophaga flava</name>
    <dbReference type="NCBI Taxonomy" id="3048013"/>
    <lineage>
        <taxon>Bacteria</taxon>
        <taxon>Pseudomonadati</taxon>
        <taxon>Bacteroidota</taxon>
        <taxon>Cytophagia</taxon>
        <taxon>Cytophagales</taxon>
        <taxon>Rhodocytophagaceae</taxon>
        <taxon>Xanthocytophaga</taxon>
    </lineage>
</organism>
<comment type="caution">
    <text evidence="1">The sequence shown here is derived from an EMBL/GenBank/DDBJ whole genome shotgun (WGS) entry which is preliminary data.</text>
</comment>
<accession>A0AAE3QRC7</accession>
<dbReference type="InterPro" id="IPR027417">
    <property type="entry name" value="P-loop_NTPase"/>
</dbReference>
<proteinExistence type="predicted"/>
<dbReference type="Pfam" id="PF13481">
    <property type="entry name" value="AAA_25"/>
    <property type="match status" value="1"/>
</dbReference>